<dbReference type="EMBL" id="AXCR01000001">
    <property type="protein sequence ID" value="KJR89815.1"/>
    <property type="molecule type" value="Genomic_DNA"/>
</dbReference>
<dbReference type="GeneID" id="27668241"/>
<dbReference type="OrthoDB" id="3432781at2759"/>
<protein>
    <submittedName>
        <fullName evidence="1">Uncharacterized protein</fullName>
    </submittedName>
</protein>
<dbReference type="RefSeq" id="XP_016592491.1">
    <property type="nucleotide sequence ID" value="XM_016732964.1"/>
</dbReference>
<dbReference type="AlphaFoldDB" id="A0A0F2MLT8"/>
<proteinExistence type="predicted"/>
<evidence type="ECO:0000313" key="2">
    <source>
        <dbReference type="Proteomes" id="UP000033710"/>
    </source>
</evidence>
<reference evidence="1 2" key="1">
    <citation type="journal article" date="2014" name="BMC Genomics">
        <title>Comparative genomics of the major fungal agents of human and animal Sporotrichosis: Sporothrix schenckii and Sporothrix brasiliensis.</title>
        <authorList>
            <person name="Teixeira M.M."/>
            <person name="de Almeida L.G."/>
            <person name="Kubitschek-Barreira P."/>
            <person name="Alves F.L."/>
            <person name="Kioshima E.S."/>
            <person name="Abadio A.K."/>
            <person name="Fernandes L."/>
            <person name="Derengowski L.S."/>
            <person name="Ferreira K.S."/>
            <person name="Souza R.C."/>
            <person name="Ruiz J.C."/>
            <person name="de Andrade N.C."/>
            <person name="Paes H.C."/>
            <person name="Nicola A.M."/>
            <person name="Albuquerque P."/>
            <person name="Gerber A.L."/>
            <person name="Martins V.P."/>
            <person name="Peconick L.D."/>
            <person name="Neto A.V."/>
            <person name="Chaucanez C.B."/>
            <person name="Silva P.A."/>
            <person name="Cunha O.L."/>
            <person name="de Oliveira F.F."/>
            <person name="dos Santos T.C."/>
            <person name="Barros A.L."/>
            <person name="Soares M.A."/>
            <person name="de Oliveira L.M."/>
            <person name="Marini M.M."/>
            <person name="Villalobos-Duno H."/>
            <person name="Cunha M.M."/>
            <person name="de Hoog S."/>
            <person name="da Silveira J.F."/>
            <person name="Henrissat B."/>
            <person name="Nino-Vega G.A."/>
            <person name="Cisalpino P.S."/>
            <person name="Mora-Montes H.M."/>
            <person name="Almeida S.R."/>
            <person name="Stajich J.E."/>
            <person name="Lopes-Bezerra L.M."/>
            <person name="Vasconcelos A.T."/>
            <person name="Felipe M.S."/>
        </authorList>
    </citation>
    <scope>NUCLEOTIDE SEQUENCE [LARGE SCALE GENOMIC DNA]</scope>
    <source>
        <strain evidence="1 2">1099-18</strain>
    </source>
</reference>
<name>A0A0F2MLT8_SPOSC</name>
<sequence>MRTRPSSLAAHLGRMHILPTSFPQNLYHFKSIFDFLTSLSIMYPDWPETEADLVPLPQCDGPKLAAFDFQGKQQIEFLEYLGEGLHAHVVKVRIKDREYALKLFRFVYDHDWYGPGEMDENEDRVKLTLMGQYSEPFNSECRAFGRLHETGHTELAIACYGYVLLDEVHEQLLAERLNLEMNGNCELPGAYDMRSRYLGERSGKPPPIRGILKELGTSIEWVDPPNLTVRDARRILRDIIQLQQLGIFSLDVRRDQLINNKFCDFSVAMTVPHFLTNFELNPKLAAEQKRAMVHEAFLIASNDYWAFEEMIDSSCEKPRQMSKLLDSVTIFPGGNLFHRGRDRHHRLRSTSGQDIRVYSLVDPRKYAWKDGEVARTERVAKVATQAAEKQAKRTAKKATRTTRVTKATKATRSNAAKLVKRTQGPKKYRYKIPQRPEKWHYDCDPKMAAKLRDKRTLGTTILWYVEDNLIHPRGWTYFR</sequence>
<accession>A0A0F2MLT8</accession>
<dbReference type="VEuPathDB" id="FungiDB:SPSK_06258"/>
<evidence type="ECO:0000313" key="1">
    <source>
        <dbReference type="EMBL" id="KJR89815.1"/>
    </source>
</evidence>
<comment type="caution">
    <text evidence="1">The sequence shown here is derived from an EMBL/GenBank/DDBJ whole genome shotgun (WGS) entry which is preliminary data.</text>
</comment>
<reference evidence="1 2" key="2">
    <citation type="journal article" date="2015" name="Eukaryot. Cell">
        <title>Asexual propagation of a virulent clone complex in a human and feline outbreak of sporotrichosis.</title>
        <authorList>
            <person name="Teixeira Mde M."/>
            <person name="Rodrigues A.M."/>
            <person name="Tsui C.K."/>
            <person name="de Almeida L.G."/>
            <person name="Van Diepeningen A.D."/>
            <person name="van den Ende B.G."/>
            <person name="Fernandes G.F."/>
            <person name="Kano R."/>
            <person name="Hamelin R.C."/>
            <person name="Lopes-Bezerra L.M."/>
            <person name="Vasconcelos A.T."/>
            <person name="de Hoog S."/>
            <person name="de Camargo Z.P."/>
            <person name="Felipe M.S."/>
        </authorList>
    </citation>
    <scope>NUCLEOTIDE SEQUENCE [LARGE SCALE GENOMIC DNA]</scope>
    <source>
        <strain evidence="1 2">1099-18</strain>
    </source>
</reference>
<organism evidence="1 2">
    <name type="scientific">Sporothrix schenckii 1099-18</name>
    <dbReference type="NCBI Taxonomy" id="1397361"/>
    <lineage>
        <taxon>Eukaryota</taxon>
        <taxon>Fungi</taxon>
        <taxon>Dikarya</taxon>
        <taxon>Ascomycota</taxon>
        <taxon>Pezizomycotina</taxon>
        <taxon>Sordariomycetes</taxon>
        <taxon>Sordariomycetidae</taxon>
        <taxon>Ophiostomatales</taxon>
        <taxon>Ophiostomataceae</taxon>
        <taxon>Sporothrix</taxon>
    </lineage>
</organism>
<dbReference type="Pfam" id="PF13095">
    <property type="entry name" value="FTA2"/>
    <property type="match status" value="1"/>
</dbReference>
<dbReference type="InterPro" id="IPR025213">
    <property type="entry name" value="Sim4_Fta2"/>
</dbReference>
<dbReference type="Proteomes" id="UP000033710">
    <property type="component" value="Unassembled WGS sequence"/>
</dbReference>
<dbReference type="KEGG" id="ssck:SPSK_06258"/>
<gene>
    <name evidence="1" type="ORF">SPSK_06258</name>
</gene>